<dbReference type="InterPro" id="IPR051265">
    <property type="entry name" value="HIBADH-related_NP60_sf"/>
</dbReference>
<dbReference type="InterPro" id="IPR006115">
    <property type="entry name" value="6PGDH_NADP-bd"/>
</dbReference>
<dbReference type="InterPro" id="IPR035501">
    <property type="entry name" value="GLYR1_PWWP"/>
</dbReference>
<reference evidence="8" key="1">
    <citation type="submission" date="2021-10" db="EMBL/GenBank/DDBJ databases">
        <title>Tropical sea cucumber genome reveals ecological adaptation and Cuvierian tubules defense mechanism.</title>
        <authorList>
            <person name="Chen T."/>
        </authorList>
    </citation>
    <scope>NUCLEOTIDE SEQUENCE</scope>
    <source>
        <strain evidence="8">Nanhai2018</strain>
        <tissue evidence="8">Muscle</tissue>
    </source>
</reference>
<dbReference type="SMART" id="SM00293">
    <property type="entry name" value="PWWP"/>
    <property type="match status" value="1"/>
</dbReference>
<dbReference type="GO" id="GO:0000785">
    <property type="term" value="C:chromatin"/>
    <property type="evidence" value="ECO:0007669"/>
    <property type="project" value="TreeGrafter"/>
</dbReference>
<dbReference type="CDD" id="cd05836">
    <property type="entry name" value="PWWP_GLYR1"/>
    <property type="match status" value="1"/>
</dbReference>
<dbReference type="GO" id="GO:0050661">
    <property type="term" value="F:NADP binding"/>
    <property type="evidence" value="ECO:0007669"/>
    <property type="project" value="InterPro"/>
</dbReference>
<dbReference type="Gene3D" id="3.40.50.720">
    <property type="entry name" value="NAD(P)-binding Rossmann-like Domain"/>
    <property type="match status" value="1"/>
</dbReference>
<name>A0A9Q1H1K6_HOLLE</name>
<dbReference type="FunFam" id="3.40.50.720:FF:000058">
    <property type="entry name" value="Putative oxidoreductase GLYR1 homolog"/>
    <property type="match status" value="1"/>
</dbReference>
<dbReference type="AlphaFoldDB" id="A0A9Q1H1K6"/>
<evidence type="ECO:0000256" key="4">
    <source>
        <dbReference type="ARBA" id="ARBA00030287"/>
    </source>
</evidence>
<dbReference type="GO" id="GO:0016491">
    <property type="term" value="F:oxidoreductase activity"/>
    <property type="evidence" value="ECO:0007669"/>
    <property type="project" value="InterPro"/>
</dbReference>
<keyword evidence="9" id="KW-1185">Reference proteome</keyword>
<dbReference type="InterPro" id="IPR008927">
    <property type="entry name" value="6-PGluconate_DH-like_C_sf"/>
</dbReference>
<dbReference type="InterPro" id="IPR029154">
    <property type="entry name" value="HIBADH-like_NADP-bd"/>
</dbReference>
<dbReference type="GO" id="GO:0051287">
    <property type="term" value="F:NAD binding"/>
    <property type="evidence" value="ECO:0007669"/>
    <property type="project" value="InterPro"/>
</dbReference>
<protein>
    <recommendedName>
        <fullName evidence="5">Cytokine-like nuclear factor N-PAC</fullName>
    </recommendedName>
    <alternativeName>
        <fullName evidence="4">Glyoxylate reductase 1 homolog</fullName>
    </alternativeName>
</protein>
<feature type="region of interest" description="Disordered" evidence="6">
    <location>
        <begin position="142"/>
        <end position="253"/>
    </location>
</feature>
<dbReference type="GO" id="GO:0003677">
    <property type="term" value="F:DNA binding"/>
    <property type="evidence" value="ECO:0007669"/>
    <property type="project" value="TreeGrafter"/>
</dbReference>
<dbReference type="SUPFAM" id="SSF48179">
    <property type="entry name" value="6-phosphogluconate dehydrogenase C-terminal domain-like"/>
    <property type="match status" value="1"/>
</dbReference>
<feature type="compositionally biased region" description="Acidic residues" evidence="6">
    <location>
        <begin position="197"/>
        <end position="206"/>
    </location>
</feature>
<dbReference type="Gene3D" id="1.10.1040.10">
    <property type="entry name" value="N-(1-d-carboxylethyl)-l-norvaline Dehydrogenase, domain 2"/>
    <property type="match status" value="1"/>
</dbReference>
<organism evidence="8 9">
    <name type="scientific">Holothuria leucospilota</name>
    <name type="common">Black long sea cucumber</name>
    <name type="synonym">Mertensiothuria leucospilota</name>
    <dbReference type="NCBI Taxonomy" id="206669"/>
    <lineage>
        <taxon>Eukaryota</taxon>
        <taxon>Metazoa</taxon>
        <taxon>Echinodermata</taxon>
        <taxon>Eleutherozoa</taxon>
        <taxon>Echinozoa</taxon>
        <taxon>Holothuroidea</taxon>
        <taxon>Aspidochirotacea</taxon>
        <taxon>Aspidochirotida</taxon>
        <taxon>Holothuriidae</taxon>
        <taxon>Holothuria</taxon>
    </lineage>
</organism>
<accession>A0A9Q1H1K6</accession>
<feature type="compositionally biased region" description="Basic residues" evidence="6">
    <location>
        <begin position="213"/>
        <end position="222"/>
    </location>
</feature>
<comment type="similarity">
    <text evidence="2">Belongs to the HIBADH-related family. NP60 subfamily.</text>
</comment>
<sequence>MVTNASAMAEQKVEDPVHNDSSKKINEEVKANGGPQTPKKEKKEIQLQDFKLGDLVWAKLSSFPAWPGRIVKPWKHVKKPAGKKPTYFVYFFGTEDHAWVRADNLKNYVEHKEAMTKAAKGVKLQKAIEAIDAAIKEEKDKKLTVSPYHPEDEDEIIPKKPTKDYTREPLTGKTKLNSSQPDNQKKSPRGKQQEVENEKEEDEDEDSKPLKPSPKKRGRPRGSRSNEVMKVSFTSPKRKIHTGTGGTPIKRPKADNVTFSSLSLYNSFQAHLSEKAGSAPKTDIKPTDKRVGFIGLGLMGTGMVMNLIKTGHQVTVWNRTAEKCEEIVKAGADKAETVADLVKQCDITFSMVSDSEALRAIVYGENGAAAGMSEGKAFVDMSTVDIGTITGVEAAISSRGGRFLEAPVSGSVSPAMEGSLIILAAGCKEVFDECESCFQAMGKKAFFLGDVGNGARIKLVLNLICGNIMCGLAEGMALAEKAGLNQGTLLEVLNLGSMASPLVCGKGNAIIAGKFPPAFPLKYQQKDFRLALAMADQVEQPLPVSAAAHEVYKRAKNHGFGDSDMSAVYRSINK</sequence>
<dbReference type="PROSITE" id="PS50812">
    <property type="entry name" value="PWWP"/>
    <property type="match status" value="1"/>
</dbReference>
<dbReference type="GO" id="GO:0031491">
    <property type="term" value="F:nucleosome binding"/>
    <property type="evidence" value="ECO:0007669"/>
    <property type="project" value="TreeGrafter"/>
</dbReference>
<dbReference type="SUPFAM" id="SSF63748">
    <property type="entry name" value="Tudor/PWWP/MBT"/>
    <property type="match status" value="1"/>
</dbReference>
<dbReference type="PANTHER" id="PTHR43580:SF2">
    <property type="entry name" value="CYTOKINE-LIKE NUCLEAR FACTOR N-PAC"/>
    <property type="match status" value="1"/>
</dbReference>
<evidence type="ECO:0000256" key="5">
    <source>
        <dbReference type="ARBA" id="ARBA00034140"/>
    </source>
</evidence>
<dbReference type="Proteomes" id="UP001152320">
    <property type="component" value="Chromosome 15"/>
</dbReference>
<feature type="compositionally biased region" description="Basic and acidic residues" evidence="6">
    <location>
        <begin position="11"/>
        <end position="30"/>
    </location>
</feature>
<dbReference type="PROSITE" id="PS00895">
    <property type="entry name" value="3_HYDROXYISOBUT_DH"/>
    <property type="match status" value="1"/>
</dbReference>
<evidence type="ECO:0000256" key="6">
    <source>
        <dbReference type="SAM" id="MobiDB-lite"/>
    </source>
</evidence>
<evidence type="ECO:0000256" key="2">
    <source>
        <dbReference type="ARBA" id="ARBA00007598"/>
    </source>
</evidence>
<dbReference type="InterPro" id="IPR002204">
    <property type="entry name" value="3-OH-isobutyrate_DH-rel_CS"/>
</dbReference>
<feature type="domain" description="PWWP" evidence="7">
    <location>
        <begin position="52"/>
        <end position="111"/>
    </location>
</feature>
<dbReference type="InterPro" id="IPR036291">
    <property type="entry name" value="NAD(P)-bd_dom_sf"/>
</dbReference>
<dbReference type="Gene3D" id="2.30.30.140">
    <property type="match status" value="1"/>
</dbReference>
<dbReference type="SUPFAM" id="SSF51735">
    <property type="entry name" value="NAD(P)-binding Rossmann-fold domains"/>
    <property type="match status" value="1"/>
</dbReference>
<proteinExistence type="inferred from homology"/>
<evidence type="ECO:0000256" key="1">
    <source>
        <dbReference type="ARBA" id="ARBA00004286"/>
    </source>
</evidence>
<feature type="region of interest" description="Disordered" evidence="6">
    <location>
        <begin position="1"/>
        <end position="43"/>
    </location>
</feature>
<comment type="subcellular location">
    <subcellularLocation>
        <location evidence="1">Chromosome</location>
    </subcellularLocation>
</comment>
<comment type="caution">
    <text evidence="8">The sequence shown here is derived from an EMBL/GenBank/DDBJ whole genome shotgun (WGS) entry which is preliminary data.</text>
</comment>
<dbReference type="PANTHER" id="PTHR43580">
    <property type="entry name" value="OXIDOREDUCTASE GLYR1-RELATED"/>
    <property type="match status" value="1"/>
</dbReference>
<dbReference type="OrthoDB" id="21615at2759"/>
<evidence type="ECO:0000259" key="7">
    <source>
        <dbReference type="PROSITE" id="PS50812"/>
    </source>
</evidence>
<dbReference type="GO" id="GO:0140673">
    <property type="term" value="P:transcription elongation-coupled chromatin remodeling"/>
    <property type="evidence" value="ECO:0007669"/>
    <property type="project" value="TreeGrafter"/>
</dbReference>
<dbReference type="Pfam" id="PF14833">
    <property type="entry name" value="NAD_binding_11"/>
    <property type="match status" value="1"/>
</dbReference>
<dbReference type="Pfam" id="PF03446">
    <property type="entry name" value="NAD_binding_2"/>
    <property type="match status" value="1"/>
</dbReference>
<evidence type="ECO:0000256" key="3">
    <source>
        <dbReference type="ARBA" id="ARBA00022454"/>
    </source>
</evidence>
<evidence type="ECO:0000313" key="9">
    <source>
        <dbReference type="Proteomes" id="UP001152320"/>
    </source>
</evidence>
<dbReference type="InterPro" id="IPR013328">
    <property type="entry name" value="6PGD_dom2"/>
</dbReference>
<dbReference type="InterPro" id="IPR000313">
    <property type="entry name" value="PWWP_dom"/>
</dbReference>
<dbReference type="Pfam" id="PF00855">
    <property type="entry name" value="PWWP"/>
    <property type="match status" value="1"/>
</dbReference>
<evidence type="ECO:0000313" key="8">
    <source>
        <dbReference type="EMBL" id="KAJ8028666.1"/>
    </source>
</evidence>
<keyword evidence="3" id="KW-0158">Chromosome</keyword>
<dbReference type="EMBL" id="JAIZAY010000015">
    <property type="protein sequence ID" value="KAJ8028666.1"/>
    <property type="molecule type" value="Genomic_DNA"/>
</dbReference>
<feature type="compositionally biased region" description="Basic and acidic residues" evidence="6">
    <location>
        <begin position="156"/>
        <end position="167"/>
    </location>
</feature>
<gene>
    <name evidence="8" type="ORF">HOLleu_30972</name>
</gene>